<dbReference type="AlphaFoldDB" id="A0A8H7DIT6"/>
<keyword evidence="5" id="KW-1185">Reference proteome</keyword>
<keyword evidence="1" id="KW-0677">Repeat</keyword>
<organism evidence="4 5">
    <name type="scientific">Mycena sanguinolenta</name>
    <dbReference type="NCBI Taxonomy" id="230812"/>
    <lineage>
        <taxon>Eukaryota</taxon>
        <taxon>Fungi</taxon>
        <taxon>Dikarya</taxon>
        <taxon>Basidiomycota</taxon>
        <taxon>Agaricomycotina</taxon>
        <taxon>Agaricomycetes</taxon>
        <taxon>Agaricomycetidae</taxon>
        <taxon>Agaricales</taxon>
        <taxon>Marasmiineae</taxon>
        <taxon>Mycenaceae</taxon>
        <taxon>Mycena</taxon>
    </lineage>
</organism>
<dbReference type="PANTHER" id="PTHR10039">
    <property type="entry name" value="AMELOGENIN"/>
    <property type="match status" value="1"/>
</dbReference>
<dbReference type="EMBL" id="JACAZH010000003">
    <property type="protein sequence ID" value="KAF7372896.1"/>
    <property type="molecule type" value="Genomic_DNA"/>
</dbReference>
<gene>
    <name evidence="4" type="ORF">MSAN_00495800</name>
</gene>
<dbReference type="Proteomes" id="UP000623467">
    <property type="component" value="Unassembled WGS sequence"/>
</dbReference>
<protein>
    <submittedName>
        <fullName evidence="4">NACHT domain-containing protein</fullName>
    </submittedName>
</protein>
<accession>A0A8H7DIT6</accession>
<proteinExistence type="predicted"/>
<feature type="domain" description="Nephrocystin 3-like N-terminal" evidence="3">
    <location>
        <begin position="134"/>
        <end position="232"/>
    </location>
</feature>
<dbReference type="PANTHER" id="PTHR10039:SF14">
    <property type="entry name" value="NACHT DOMAIN-CONTAINING PROTEIN"/>
    <property type="match status" value="1"/>
</dbReference>
<evidence type="ECO:0000259" key="3">
    <source>
        <dbReference type="Pfam" id="PF24883"/>
    </source>
</evidence>
<evidence type="ECO:0000256" key="1">
    <source>
        <dbReference type="ARBA" id="ARBA00022737"/>
    </source>
</evidence>
<feature type="compositionally biased region" description="Gly residues" evidence="2">
    <location>
        <begin position="27"/>
        <end position="43"/>
    </location>
</feature>
<dbReference type="Pfam" id="PF24883">
    <property type="entry name" value="NPHP3_N"/>
    <property type="match status" value="1"/>
</dbReference>
<evidence type="ECO:0000256" key="2">
    <source>
        <dbReference type="SAM" id="MobiDB-lite"/>
    </source>
</evidence>
<sequence length="759" mass="85270">MVVKFKPDFSAAASVFLQREEAEEALAGGGHGTGTGGAGGHGMGPSLSFDISTGSFTMNNVQQDDERGMLCAVIKRIDILHRAAALEAIHDSTDSFMEPKCHPETRTEMLKDLSDWVVDTRPKTTILWLYGPAETLFTTIAYQLALNIEWLRAPVIRAVEKNPAIAARSMATQLQELISDPCCAHEHHNPIVILIDGLDECDGHHVQGEILRTIGSMSLNHPLFLRFIVASRPEPNIRQVLDSSSSHYRSFNVEQSFHDVRNYLCDEFSRICRDHLTMQNISLPWPVHHVLEELVQKSSGYFIYASTIIKFIGDEDYHPPQRLAMVQDVSSTGSASPFEALDQLYLTILASARRQFQLIPILCAIVHFNFRLAASDIDKLFGLAQGETRLILRVLHSVLNIPQDDAHEISSHHASFLDFLNNPDHSGNFCVSILKNQISLAQSLLQYYTCPFLRHRISTLSDLIRFIVLLPPSDAVAELFPLIGSVNPEYIFHPETNLYNHEFALITSWLKKSPSAPADVNQLWEDYAFMISIANMSFAVGSSGKHNVLPSPELLRILILMGPLRHNLSHVRTKLDLTWSDLRTTLCSLRPKSLGDEHLVPIHQPQRTSPWAARDLALHLIRKMVKNHADTNGGVNPSASRDATWMHYAYSYTGTFEFAYTQFQYSLGWDISFLIRLSPPCPILYHELWSIPPSEIWSSRPSGDILVQHVSKWLESFPDSTMELIMFWQKAGTENGHYCIGISNPEASLNLLGSLEIIL</sequence>
<comment type="caution">
    <text evidence="4">The sequence shown here is derived from an EMBL/GenBank/DDBJ whole genome shotgun (WGS) entry which is preliminary data.</text>
</comment>
<name>A0A8H7DIT6_9AGAR</name>
<dbReference type="OrthoDB" id="5967843at2759"/>
<evidence type="ECO:0000313" key="5">
    <source>
        <dbReference type="Proteomes" id="UP000623467"/>
    </source>
</evidence>
<evidence type="ECO:0000313" key="4">
    <source>
        <dbReference type="EMBL" id="KAF7372896.1"/>
    </source>
</evidence>
<reference evidence="4" key="1">
    <citation type="submission" date="2020-05" db="EMBL/GenBank/DDBJ databases">
        <title>Mycena genomes resolve the evolution of fungal bioluminescence.</title>
        <authorList>
            <person name="Tsai I.J."/>
        </authorList>
    </citation>
    <scope>NUCLEOTIDE SEQUENCE</scope>
    <source>
        <strain evidence="4">160909Yilan</strain>
    </source>
</reference>
<dbReference type="InterPro" id="IPR056884">
    <property type="entry name" value="NPHP3-like_N"/>
</dbReference>
<feature type="region of interest" description="Disordered" evidence="2">
    <location>
        <begin position="25"/>
        <end position="44"/>
    </location>
</feature>